<dbReference type="GO" id="GO:0003700">
    <property type="term" value="F:DNA-binding transcription factor activity"/>
    <property type="evidence" value="ECO:0007669"/>
    <property type="project" value="InterPro"/>
</dbReference>
<dbReference type="PANTHER" id="PTHR46796">
    <property type="entry name" value="HTH-TYPE TRANSCRIPTIONAL ACTIVATOR RHAS-RELATED"/>
    <property type="match status" value="1"/>
</dbReference>
<dbReference type="EMBL" id="CADCTY010002151">
    <property type="protein sequence ID" value="CAA9407514.1"/>
    <property type="molecule type" value="Genomic_DNA"/>
</dbReference>
<evidence type="ECO:0000313" key="6">
    <source>
        <dbReference type="EMBL" id="CAA9407514.1"/>
    </source>
</evidence>
<feature type="compositionally biased region" description="Polar residues" evidence="4">
    <location>
        <begin position="1"/>
        <end position="15"/>
    </location>
</feature>
<proteinExistence type="predicted"/>
<keyword evidence="3" id="KW-0804">Transcription</keyword>
<name>A0A6J4P6E4_9CYAN</name>
<dbReference type="SMART" id="SM00342">
    <property type="entry name" value="HTH_ARAC"/>
    <property type="match status" value="1"/>
</dbReference>
<reference evidence="6" key="1">
    <citation type="submission" date="2020-02" db="EMBL/GenBank/DDBJ databases">
        <authorList>
            <person name="Meier V. D."/>
        </authorList>
    </citation>
    <scope>NUCLEOTIDE SEQUENCE</scope>
    <source>
        <strain evidence="6">AVDCRST_MAG94</strain>
    </source>
</reference>
<dbReference type="GO" id="GO:0043565">
    <property type="term" value="F:sequence-specific DNA binding"/>
    <property type="evidence" value="ECO:0007669"/>
    <property type="project" value="InterPro"/>
</dbReference>
<evidence type="ECO:0000259" key="5">
    <source>
        <dbReference type="PROSITE" id="PS01124"/>
    </source>
</evidence>
<dbReference type="SUPFAM" id="SSF46689">
    <property type="entry name" value="Homeodomain-like"/>
    <property type="match status" value="2"/>
</dbReference>
<keyword evidence="1" id="KW-0805">Transcription regulation</keyword>
<dbReference type="PANTHER" id="PTHR46796:SF6">
    <property type="entry name" value="ARAC SUBFAMILY"/>
    <property type="match status" value="1"/>
</dbReference>
<gene>
    <name evidence="6" type="ORF">AVDCRST_MAG94-6250</name>
</gene>
<dbReference type="PROSITE" id="PS01124">
    <property type="entry name" value="HTH_ARAC_FAMILY_2"/>
    <property type="match status" value="1"/>
</dbReference>
<dbReference type="InterPro" id="IPR018062">
    <property type="entry name" value="HTH_AraC-typ_CS"/>
</dbReference>
<evidence type="ECO:0000256" key="3">
    <source>
        <dbReference type="ARBA" id="ARBA00023163"/>
    </source>
</evidence>
<dbReference type="PROSITE" id="PS00041">
    <property type="entry name" value="HTH_ARAC_FAMILY_1"/>
    <property type="match status" value="1"/>
</dbReference>
<keyword evidence="2" id="KW-0238">DNA-binding</keyword>
<evidence type="ECO:0000256" key="2">
    <source>
        <dbReference type="ARBA" id="ARBA00023125"/>
    </source>
</evidence>
<dbReference type="Pfam" id="PF12833">
    <property type="entry name" value="HTH_18"/>
    <property type="match status" value="1"/>
</dbReference>
<evidence type="ECO:0000256" key="4">
    <source>
        <dbReference type="SAM" id="MobiDB-lite"/>
    </source>
</evidence>
<dbReference type="InterPro" id="IPR009057">
    <property type="entry name" value="Homeodomain-like_sf"/>
</dbReference>
<accession>A0A6J4P6E4</accession>
<feature type="region of interest" description="Disordered" evidence="4">
    <location>
        <begin position="1"/>
        <end position="20"/>
    </location>
</feature>
<evidence type="ECO:0000256" key="1">
    <source>
        <dbReference type="ARBA" id="ARBA00023015"/>
    </source>
</evidence>
<dbReference type="InterPro" id="IPR050204">
    <property type="entry name" value="AraC_XylS_family_regulators"/>
</dbReference>
<organism evidence="6">
    <name type="scientific">uncultured Leptolyngbya sp</name>
    <dbReference type="NCBI Taxonomy" id="332963"/>
    <lineage>
        <taxon>Bacteria</taxon>
        <taxon>Bacillati</taxon>
        <taxon>Cyanobacteriota</taxon>
        <taxon>Cyanophyceae</taxon>
        <taxon>Leptolyngbyales</taxon>
        <taxon>Leptolyngbyaceae</taxon>
        <taxon>Leptolyngbya group</taxon>
        <taxon>Leptolyngbya</taxon>
        <taxon>environmental samples</taxon>
    </lineage>
</organism>
<protein>
    <submittedName>
        <fullName evidence="6">Transcriptional regulator, AraC family</fullName>
    </submittedName>
</protein>
<dbReference type="AlphaFoldDB" id="A0A6J4P6E4"/>
<sequence>MSQSQIGTASQSVNQPRAKHSGEVVLLSSGKSPWEGISLEHLHFPAIDISNMTAMSHHLTLQLGTPKSVELKVNGKFNRQQMIPGNVCITPAQHLHAIRWQSEMEVLSMTLEPSFVMKALHESVNPDRVELIMHRGQNDPLIREILLVLKVELEAGCPSGRLYGEAMGTALAVHLLKTYTKLQPTPFQSEDKLPHYKLAQVLEYIQAHLDQDIRLADLAALAGMSKYYFCRLFKQSLGVTPHQYVLLQRIERSKQLLKQKDLAIANIALMCGFKNQSHLTTLFRKNVGTTPKRFRTLA</sequence>
<dbReference type="InterPro" id="IPR018060">
    <property type="entry name" value="HTH_AraC"/>
</dbReference>
<feature type="domain" description="HTH araC/xylS-type" evidence="5">
    <location>
        <begin position="199"/>
        <end position="297"/>
    </location>
</feature>
<dbReference type="Gene3D" id="1.10.10.60">
    <property type="entry name" value="Homeodomain-like"/>
    <property type="match status" value="2"/>
</dbReference>